<reference evidence="3" key="1">
    <citation type="submission" date="2021-02" db="EMBL/GenBank/DDBJ databases">
        <title>Genome sequence Cadophora malorum strain M34.</title>
        <authorList>
            <person name="Stefanovic E."/>
            <person name="Vu D."/>
            <person name="Scully C."/>
            <person name="Dijksterhuis J."/>
            <person name="Roader J."/>
            <person name="Houbraken J."/>
        </authorList>
    </citation>
    <scope>NUCLEOTIDE SEQUENCE</scope>
    <source>
        <strain evidence="3">M34</strain>
    </source>
</reference>
<name>A0A8H7WA46_9HELO</name>
<comment type="caution">
    <text evidence="3">The sequence shown here is derived from an EMBL/GenBank/DDBJ whole genome shotgun (WGS) entry which is preliminary data.</text>
</comment>
<accession>A0A8H7WA46</accession>
<protein>
    <recommendedName>
        <fullName evidence="2">GH16 domain-containing protein</fullName>
    </recommendedName>
</protein>
<evidence type="ECO:0000259" key="2">
    <source>
        <dbReference type="PROSITE" id="PS51762"/>
    </source>
</evidence>
<keyword evidence="4" id="KW-1185">Reference proteome</keyword>
<proteinExistence type="predicted"/>
<dbReference type="InterPro" id="IPR013320">
    <property type="entry name" value="ConA-like_dom_sf"/>
</dbReference>
<sequence>MYTLSTLISGLALLSTTLAISPEPNPGFRITWSDDFSGSTIDPSKWDHFTGTPSNNEQQTYTEDGITCSITSAKTLLITPKNDNGKWTSCRLESMPAFVTKAGGQMIVQARLKLGDAGAKLQGIWPAFWSLGEAVRNGVDWPGCGEIDTMENINGDVLGHGTIHCGTACNDPTGLGQGMAFDYGTFHTWAHAIDLRSGDWKEQSITWYMDGQAFKVLLGRDVGDEGAWKSVAQKGMFLTLNVAVGGSWPGNVGADTASGKAAGMEVQYVAVYESE</sequence>
<dbReference type="InterPro" id="IPR000757">
    <property type="entry name" value="Beta-glucanase-like"/>
</dbReference>
<dbReference type="GO" id="GO:0004553">
    <property type="term" value="F:hydrolase activity, hydrolyzing O-glycosyl compounds"/>
    <property type="evidence" value="ECO:0007669"/>
    <property type="project" value="InterPro"/>
</dbReference>
<dbReference type="PROSITE" id="PS51762">
    <property type="entry name" value="GH16_2"/>
    <property type="match status" value="1"/>
</dbReference>
<dbReference type="OrthoDB" id="192832at2759"/>
<feature type="chain" id="PRO_5034491898" description="GH16 domain-containing protein" evidence="1">
    <location>
        <begin position="20"/>
        <end position="275"/>
    </location>
</feature>
<evidence type="ECO:0000313" key="4">
    <source>
        <dbReference type="Proteomes" id="UP000664132"/>
    </source>
</evidence>
<gene>
    <name evidence="3" type="ORF">IFR04_009643</name>
</gene>
<dbReference type="PANTHER" id="PTHR10963">
    <property type="entry name" value="GLYCOSYL HYDROLASE-RELATED"/>
    <property type="match status" value="1"/>
</dbReference>
<dbReference type="EMBL" id="JAFJYH010000161">
    <property type="protein sequence ID" value="KAG4417194.1"/>
    <property type="molecule type" value="Genomic_DNA"/>
</dbReference>
<dbReference type="SUPFAM" id="SSF49899">
    <property type="entry name" value="Concanavalin A-like lectins/glucanases"/>
    <property type="match status" value="1"/>
</dbReference>
<feature type="domain" description="GH16" evidence="2">
    <location>
        <begin position="16"/>
        <end position="275"/>
    </location>
</feature>
<feature type="signal peptide" evidence="1">
    <location>
        <begin position="1"/>
        <end position="19"/>
    </location>
</feature>
<dbReference type="InterPro" id="IPR050546">
    <property type="entry name" value="Glycosyl_Hydrlase_16"/>
</dbReference>
<organism evidence="3 4">
    <name type="scientific">Cadophora malorum</name>
    <dbReference type="NCBI Taxonomy" id="108018"/>
    <lineage>
        <taxon>Eukaryota</taxon>
        <taxon>Fungi</taxon>
        <taxon>Dikarya</taxon>
        <taxon>Ascomycota</taxon>
        <taxon>Pezizomycotina</taxon>
        <taxon>Leotiomycetes</taxon>
        <taxon>Helotiales</taxon>
        <taxon>Ploettnerulaceae</taxon>
        <taxon>Cadophora</taxon>
    </lineage>
</organism>
<dbReference type="Pfam" id="PF26113">
    <property type="entry name" value="GH16_XgeA"/>
    <property type="match status" value="1"/>
</dbReference>
<dbReference type="Proteomes" id="UP000664132">
    <property type="component" value="Unassembled WGS sequence"/>
</dbReference>
<dbReference type="AlphaFoldDB" id="A0A8H7WA46"/>
<dbReference type="GO" id="GO:0005975">
    <property type="term" value="P:carbohydrate metabolic process"/>
    <property type="evidence" value="ECO:0007669"/>
    <property type="project" value="InterPro"/>
</dbReference>
<keyword evidence="1" id="KW-0732">Signal</keyword>
<evidence type="ECO:0000256" key="1">
    <source>
        <dbReference type="SAM" id="SignalP"/>
    </source>
</evidence>
<dbReference type="Gene3D" id="2.60.120.200">
    <property type="match status" value="1"/>
</dbReference>
<dbReference type="PANTHER" id="PTHR10963:SF60">
    <property type="entry name" value="GRAM-NEGATIVE BACTERIA-BINDING PROTEIN 1-RELATED"/>
    <property type="match status" value="1"/>
</dbReference>
<evidence type="ECO:0000313" key="3">
    <source>
        <dbReference type="EMBL" id="KAG4417194.1"/>
    </source>
</evidence>